<dbReference type="Pfam" id="PF01408">
    <property type="entry name" value="GFO_IDH_MocA"/>
    <property type="match status" value="1"/>
</dbReference>
<evidence type="ECO:0000313" key="2">
    <source>
        <dbReference type="EMBL" id="PDP44123.1"/>
    </source>
</evidence>
<protein>
    <submittedName>
        <fullName evidence="2">Gfo/Idh/MocA family oxidoreductase</fullName>
    </submittedName>
    <submittedName>
        <fullName evidence="3">Putative oxidoreductase YceM</fullName>
        <ecNumber evidence="3">1.-.-.-</ecNumber>
    </submittedName>
</protein>
<proteinExistence type="predicted"/>
<dbReference type="Gene3D" id="3.40.50.720">
    <property type="entry name" value="NAD(P)-binding Rossmann-like Domain"/>
    <property type="match status" value="1"/>
</dbReference>
<dbReference type="PANTHER" id="PTHR43708:SF4">
    <property type="entry name" value="OXIDOREDUCTASE YCEM-RELATED"/>
    <property type="match status" value="1"/>
</dbReference>
<name>A0A1D3ULJ8_TANFO</name>
<feature type="domain" description="Gfo/Idh/MocA-like oxidoreductase N-terminal" evidence="1">
    <location>
        <begin position="27"/>
        <end position="133"/>
    </location>
</feature>
<dbReference type="GeneID" id="34758653"/>
<reference evidence="2 5" key="2">
    <citation type="submission" date="2017-09" db="EMBL/GenBank/DDBJ databases">
        <title>Phase variable restriction modification systems are present in the genome sequences of periodontal pathogens Prevotella intermedia, Tannerella forsythia and Porphyromonas gingivalis.</title>
        <authorList>
            <person name="Haigh R.D."/>
            <person name="Crawford L."/>
            <person name="Ralph J."/>
            <person name="Wanford J."/>
            <person name="Vartoukian S.R."/>
            <person name="Hijazib K."/>
            <person name="Wade W."/>
            <person name="Oggioni M.R."/>
        </authorList>
    </citation>
    <scope>NUCLEOTIDE SEQUENCE [LARGE SCALE GENOMIC DNA]</scope>
    <source>
        <strain evidence="2 5">WW11663</strain>
    </source>
</reference>
<dbReference type="InterPro" id="IPR051317">
    <property type="entry name" value="Gfo/Idh/MocA_oxidoreduct"/>
</dbReference>
<evidence type="ECO:0000313" key="5">
    <source>
        <dbReference type="Proteomes" id="UP000219259"/>
    </source>
</evidence>
<dbReference type="AlphaFoldDB" id="A0A1D3ULJ8"/>
<gene>
    <name evidence="3" type="primary">yceM</name>
    <name evidence="2" type="ORF">CLI86_05485</name>
    <name evidence="3" type="ORF">TFUB20_01247</name>
</gene>
<dbReference type="InterPro" id="IPR000683">
    <property type="entry name" value="Gfo/Idh/MocA-like_OxRdtase_N"/>
</dbReference>
<sequence>MIGFQDIIKGYKRRRDNQYLSQVYKKNYAFIGFGNHCIHNLYPIIQHLQVNVKYICCSSPQKAKLIPQKFKNVIGTTSIDDILNDETIAGVFVSASPSSHFEIASKTIKAGKALFIEKPPCMCVEELNDLIDKQRLYGPNTIVVGMQKRFSPVTAILRKKLRDKQLVSYNLHYRVGLYPEGNELYDLFIHPIDLVTFLFGDAKILGVHKTNSKNGGRTYLLMLAHNHIAGTLELSTSYSWREAHEAICINTESGMYDMQQMETLTFTPSSLSFGKIPLEKVYTRNSCMTSLYSRNNFNPILANNQIISQGYFNEIKVFVDRVECINKPAIPTDFTSLRTTYEILDKLDKIEGTL</sequence>
<dbReference type="PANTHER" id="PTHR43708">
    <property type="entry name" value="CONSERVED EXPRESSED OXIDOREDUCTASE (EUROFUNG)"/>
    <property type="match status" value="1"/>
</dbReference>
<dbReference type="InterPro" id="IPR036291">
    <property type="entry name" value="NAD(P)-bd_dom_sf"/>
</dbReference>
<dbReference type="Proteomes" id="UP000219259">
    <property type="component" value="Unassembled WGS sequence"/>
</dbReference>
<dbReference type="EMBL" id="NSLJ01000010">
    <property type="protein sequence ID" value="PDP44123.1"/>
    <property type="molecule type" value="Genomic_DNA"/>
</dbReference>
<dbReference type="OrthoDB" id="9781031at2"/>
<organism evidence="3 4">
    <name type="scientific">Tannerella forsythia</name>
    <name type="common">Bacteroides forsythus</name>
    <dbReference type="NCBI Taxonomy" id="28112"/>
    <lineage>
        <taxon>Bacteria</taxon>
        <taxon>Pseudomonadati</taxon>
        <taxon>Bacteroidota</taxon>
        <taxon>Bacteroidia</taxon>
        <taxon>Bacteroidales</taxon>
        <taxon>Tannerellaceae</taxon>
        <taxon>Tannerella</taxon>
    </lineage>
</organism>
<dbReference type="EC" id="1.-.-.-" evidence="3"/>
<dbReference type="SUPFAM" id="SSF55347">
    <property type="entry name" value="Glyceraldehyde-3-phosphate dehydrogenase-like, C-terminal domain"/>
    <property type="match status" value="1"/>
</dbReference>
<keyword evidence="3" id="KW-0560">Oxidoreductase</keyword>
<dbReference type="SUPFAM" id="SSF51735">
    <property type="entry name" value="NAD(P)-binding Rossmann-fold domains"/>
    <property type="match status" value="1"/>
</dbReference>
<dbReference type="GO" id="GO:0016491">
    <property type="term" value="F:oxidoreductase activity"/>
    <property type="evidence" value="ECO:0007669"/>
    <property type="project" value="UniProtKB-KW"/>
</dbReference>
<evidence type="ECO:0000313" key="3">
    <source>
        <dbReference type="EMBL" id="SCQ21066.1"/>
    </source>
</evidence>
<accession>A0A1D3ULJ8</accession>
<reference evidence="3 4" key="1">
    <citation type="submission" date="2016-09" db="EMBL/GenBank/DDBJ databases">
        <authorList>
            <person name="Capua I."/>
            <person name="De Benedictis P."/>
            <person name="Joannis T."/>
            <person name="Lombin L.H."/>
            <person name="Cattoli G."/>
        </authorList>
    </citation>
    <scope>NUCLEOTIDE SEQUENCE [LARGE SCALE GENOMIC DNA]</scope>
    <source>
        <strain evidence="3 4">UB20</strain>
    </source>
</reference>
<evidence type="ECO:0000259" key="1">
    <source>
        <dbReference type="Pfam" id="PF01408"/>
    </source>
</evidence>
<dbReference type="Gene3D" id="3.30.360.10">
    <property type="entry name" value="Dihydrodipicolinate Reductase, domain 2"/>
    <property type="match status" value="1"/>
</dbReference>
<dbReference type="GO" id="GO:0000166">
    <property type="term" value="F:nucleotide binding"/>
    <property type="evidence" value="ECO:0007669"/>
    <property type="project" value="InterPro"/>
</dbReference>
<dbReference type="Proteomes" id="UP000182057">
    <property type="component" value="Unassembled WGS sequence"/>
</dbReference>
<dbReference type="EMBL" id="FMMM01000048">
    <property type="protein sequence ID" value="SCQ21066.1"/>
    <property type="molecule type" value="Genomic_DNA"/>
</dbReference>
<evidence type="ECO:0000313" key="4">
    <source>
        <dbReference type="Proteomes" id="UP000182057"/>
    </source>
</evidence>
<dbReference type="RefSeq" id="WP_041590732.1">
    <property type="nucleotide sequence ID" value="NZ_CAJPTF010000021.1"/>
</dbReference>